<accession>A0ABW4RA26</accession>
<reference evidence="2" key="1">
    <citation type="journal article" date="2019" name="Int. J. Syst. Evol. Microbiol.">
        <title>The Global Catalogue of Microorganisms (GCM) 10K type strain sequencing project: providing services to taxonomists for standard genome sequencing and annotation.</title>
        <authorList>
            <consortium name="The Broad Institute Genomics Platform"/>
            <consortium name="The Broad Institute Genome Sequencing Center for Infectious Disease"/>
            <person name="Wu L."/>
            <person name="Ma J."/>
        </authorList>
    </citation>
    <scope>NUCLEOTIDE SEQUENCE [LARGE SCALE GENOMIC DNA]</scope>
    <source>
        <strain evidence="2">CCUG 56029</strain>
    </source>
</reference>
<proteinExistence type="predicted"/>
<name>A0ABW4RA26_9RHOB</name>
<sequence>MLKIVIVFLLVMVGIAVVAGPGFRRLIARWLGLPVPPLPSARISRISRRRDNR</sequence>
<dbReference type="EMBL" id="JBHUEN010000043">
    <property type="protein sequence ID" value="MFD1882615.1"/>
    <property type="molecule type" value="Genomic_DNA"/>
</dbReference>
<dbReference type="Proteomes" id="UP001597213">
    <property type="component" value="Unassembled WGS sequence"/>
</dbReference>
<protein>
    <submittedName>
        <fullName evidence="1">Uncharacterized protein</fullName>
    </submittedName>
</protein>
<gene>
    <name evidence="1" type="ORF">ACFSCT_12905</name>
</gene>
<comment type="caution">
    <text evidence="1">The sequence shown here is derived from an EMBL/GenBank/DDBJ whole genome shotgun (WGS) entry which is preliminary data.</text>
</comment>
<evidence type="ECO:0000313" key="2">
    <source>
        <dbReference type="Proteomes" id="UP001597213"/>
    </source>
</evidence>
<dbReference type="RefSeq" id="WP_379143350.1">
    <property type="nucleotide sequence ID" value="NZ_JBHUEN010000043.1"/>
</dbReference>
<evidence type="ECO:0000313" key="1">
    <source>
        <dbReference type="EMBL" id="MFD1882615.1"/>
    </source>
</evidence>
<keyword evidence="2" id="KW-1185">Reference proteome</keyword>
<organism evidence="1 2">
    <name type="scientific">Paracoccus pacificus</name>
    <dbReference type="NCBI Taxonomy" id="1463598"/>
    <lineage>
        <taxon>Bacteria</taxon>
        <taxon>Pseudomonadati</taxon>
        <taxon>Pseudomonadota</taxon>
        <taxon>Alphaproteobacteria</taxon>
        <taxon>Rhodobacterales</taxon>
        <taxon>Paracoccaceae</taxon>
        <taxon>Paracoccus</taxon>
    </lineage>
</organism>